<comment type="caution">
    <text evidence="2">The sequence shown here is derived from an EMBL/GenBank/DDBJ whole genome shotgun (WGS) entry which is preliminary data.</text>
</comment>
<reference evidence="2 3" key="1">
    <citation type="journal article" date="2017" name="Antonie Van Leeuwenhoek">
        <title>Rhizobium rhizosphaerae sp. nov., a novel species isolated from rice rhizosphere.</title>
        <authorList>
            <person name="Zhao J.J."/>
            <person name="Zhang J."/>
            <person name="Zhang R.J."/>
            <person name="Zhang C.W."/>
            <person name="Yin H.Q."/>
            <person name="Zhang X.X."/>
        </authorList>
    </citation>
    <scope>NUCLEOTIDE SEQUENCE [LARGE SCALE GENOMIC DNA]</scope>
    <source>
        <strain evidence="2 3">RD15</strain>
    </source>
</reference>
<keyword evidence="3" id="KW-1185">Reference proteome</keyword>
<accession>A0ABX3PDD2</accession>
<organism evidence="2 3">
    <name type="scientific">Xaviernesmea rhizosphaerae</name>
    <dbReference type="NCBI Taxonomy" id="1672749"/>
    <lineage>
        <taxon>Bacteria</taxon>
        <taxon>Pseudomonadati</taxon>
        <taxon>Pseudomonadota</taxon>
        <taxon>Alphaproteobacteria</taxon>
        <taxon>Hyphomicrobiales</taxon>
        <taxon>Rhizobiaceae</taxon>
        <taxon>Rhizobium/Agrobacterium group</taxon>
        <taxon>Xaviernesmea</taxon>
    </lineage>
</organism>
<name>A0ABX3PDD2_9HYPH</name>
<dbReference type="RefSeq" id="WP_081176242.1">
    <property type="nucleotide sequence ID" value="NZ_MSPX01000008.1"/>
</dbReference>
<evidence type="ECO:0000313" key="3">
    <source>
        <dbReference type="Proteomes" id="UP000192652"/>
    </source>
</evidence>
<proteinExistence type="predicted"/>
<evidence type="ECO:0000256" key="1">
    <source>
        <dbReference type="SAM" id="MobiDB-lite"/>
    </source>
</evidence>
<gene>
    <name evidence="2" type="ORF">BTR14_11240</name>
</gene>
<evidence type="ECO:0000313" key="2">
    <source>
        <dbReference type="EMBL" id="OQP86264.1"/>
    </source>
</evidence>
<sequence length="87" mass="9874">MTTSSTTTDHQTIRDWAESRDGHPAKVKGAKDGGILRFDFGEPEDSLEQISWDEFFEIFDGNGLALVYQDETADGKTSRFCKFIDRH</sequence>
<feature type="compositionally biased region" description="Basic and acidic residues" evidence="1">
    <location>
        <begin position="11"/>
        <end position="24"/>
    </location>
</feature>
<dbReference type="EMBL" id="MSPX01000008">
    <property type="protein sequence ID" value="OQP86264.1"/>
    <property type="molecule type" value="Genomic_DNA"/>
</dbReference>
<feature type="region of interest" description="Disordered" evidence="1">
    <location>
        <begin position="1"/>
        <end position="28"/>
    </location>
</feature>
<dbReference type="Proteomes" id="UP000192652">
    <property type="component" value="Unassembled WGS sequence"/>
</dbReference>
<protein>
    <recommendedName>
        <fullName evidence="4">1,4-alpha-glucan branching enzyme</fullName>
    </recommendedName>
</protein>
<evidence type="ECO:0008006" key="4">
    <source>
        <dbReference type="Google" id="ProtNLM"/>
    </source>
</evidence>